<dbReference type="EMBL" id="PCGR01000001">
    <property type="protein sequence ID" value="PJK17469.1"/>
    <property type="molecule type" value="Genomic_DNA"/>
</dbReference>
<reference evidence="4 5" key="1">
    <citation type="submission" date="2017-10" db="EMBL/GenBank/DDBJ databases">
        <title>Draft genome of Chryseomicrobium casticus sp. nov.</title>
        <authorList>
            <person name="Chakraborty R."/>
            <person name="Saha T."/>
        </authorList>
    </citation>
    <scope>NUCLEOTIDE SEQUENCE [LARGE SCALE GENOMIC DNA]</scope>
    <source>
        <strain evidence="4 5">ET03</strain>
    </source>
</reference>
<evidence type="ECO:0008006" key="6">
    <source>
        <dbReference type="Google" id="ProtNLM"/>
    </source>
</evidence>
<sequence>MIRNFLNSRGFTLVEVLASVVLLAVVLSISLSIFPNMFRTNDVNQESLDAVAVAKDVLVNVKNNSTGSYIPKNQFKIAVAGDPAPVGDYFYKIETNSTSPSYPGYSILIVIDDVEEKAKPTDTTGLNLYKTTIQVFEGQNVRATTYGYVTRGDYLP</sequence>
<dbReference type="Pfam" id="PF07963">
    <property type="entry name" value="N_methyl"/>
    <property type="match status" value="1"/>
</dbReference>
<proteinExistence type="predicted"/>
<evidence type="ECO:0000256" key="1">
    <source>
        <dbReference type="ARBA" id="ARBA00004241"/>
    </source>
</evidence>
<keyword evidence="5" id="KW-1185">Reference proteome</keyword>
<organism evidence="4 5">
    <name type="scientific">Chryseomicrobium excrementi</name>
    <dbReference type="NCBI Taxonomy" id="2041346"/>
    <lineage>
        <taxon>Bacteria</taxon>
        <taxon>Bacillati</taxon>
        <taxon>Bacillota</taxon>
        <taxon>Bacilli</taxon>
        <taxon>Bacillales</taxon>
        <taxon>Caryophanaceae</taxon>
        <taxon>Chryseomicrobium</taxon>
    </lineage>
</organism>
<dbReference type="InterPro" id="IPR012902">
    <property type="entry name" value="N_methyl_site"/>
</dbReference>
<keyword evidence="3" id="KW-0472">Membrane</keyword>
<evidence type="ECO:0000256" key="3">
    <source>
        <dbReference type="SAM" id="Phobius"/>
    </source>
</evidence>
<evidence type="ECO:0000256" key="2">
    <source>
        <dbReference type="ARBA" id="ARBA00023287"/>
    </source>
</evidence>
<protein>
    <recommendedName>
        <fullName evidence="6">Prepilin-type cleavage/methylation domain-containing protein</fullName>
    </recommendedName>
</protein>
<dbReference type="GO" id="GO:0009986">
    <property type="term" value="C:cell surface"/>
    <property type="evidence" value="ECO:0007669"/>
    <property type="project" value="UniProtKB-SubCell"/>
</dbReference>
<name>A0A2M9F1X8_9BACL</name>
<keyword evidence="3" id="KW-0812">Transmembrane</keyword>
<accession>A0A2M9F1X8</accession>
<dbReference type="AlphaFoldDB" id="A0A2M9F1X8"/>
<dbReference type="PROSITE" id="PS00409">
    <property type="entry name" value="PROKAR_NTER_METHYL"/>
    <property type="match status" value="1"/>
</dbReference>
<evidence type="ECO:0000313" key="4">
    <source>
        <dbReference type="EMBL" id="PJK17469.1"/>
    </source>
</evidence>
<gene>
    <name evidence="4" type="ORF">CQS04_00870</name>
</gene>
<feature type="transmembrane region" description="Helical" evidence="3">
    <location>
        <begin position="12"/>
        <end position="34"/>
    </location>
</feature>
<dbReference type="RefSeq" id="WP_100352341.1">
    <property type="nucleotide sequence ID" value="NZ_PCGR01000001.1"/>
</dbReference>
<dbReference type="NCBIfam" id="TIGR02532">
    <property type="entry name" value="IV_pilin_GFxxxE"/>
    <property type="match status" value="1"/>
</dbReference>
<keyword evidence="2" id="KW-0178">Competence</keyword>
<dbReference type="GO" id="GO:0030420">
    <property type="term" value="P:establishment of competence for transformation"/>
    <property type="evidence" value="ECO:0007669"/>
    <property type="project" value="UniProtKB-KW"/>
</dbReference>
<comment type="subcellular location">
    <subcellularLocation>
        <location evidence="1">Cell surface</location>
    </subcellularLocation>
</comment>
<keyword evidence="3" id="KW-1133">Transmembrane helix</keyword>
<comment type="caution">
    <text evidence="4">The sequence shown here is derived from an EMBL/GenBank/DDBJ whole genome shotgun (WGS) entry which is preliminary data.</text>
</comment>
<dbReference type="Proteomes" id="UP000228680">
    <property type="component" value="Unassembled WGS sequence"/>
</dbReference>
<evidence type="ECO:0000313" key="5">
    <source>
        <dbReference type="Proteomes" id="UP000228680"/>
    </source>
</evidence>